<gene>
    <name evidence="2" type="ORF">SAMN04487951_11917</name>
</gene>
<dbReference type="Proteomes" id="UP000199677">
    <property type="component" value="Unassembled WGS sequence"/>
</dbReference>
<dbReference type="RefSeq" id="WP_089707831.1">
    <property type="nucleotide sequence ID" value="NZ_FNII01000019.1"/>
</dbReference>
<dbReference type="STRING" id="416873.SAMN04487951_11917"/>
<sequence>MNQKRPFPDEIKQRWDSAVKPLNLSSAQQQYITQLVRYAQPPLTLDGFRLAATFYDHDCDPDSHVEAKLLTSALSTAKEAKLGSHYPVFFALTTPRLLGSLNCPVSHAARVLLSDWFSEIEESKSVSRGNFYRHLLSVRHILRIIIDAGWHEKSPYETHSSYFLDAIRSKYLQSPRSRNEQHYNVFVALATHALSPGGIIRDTGNGGGGKGTGSTEKKSIDAWHAEHLKRCVTVPSPKRRRVSTAKHDAQLLSPHQLTDPELRAMGLQHKTPKTPQRSTSEEETEATTLQRSTASTLTRHDDRRFAQRWTSAAPTSSLATVSDLSRLPPLPN</sequence>
<accession>A0A1H0IA63</accession>
<dbReference type="AlphaFoldDB" id="A0A1H0IA63"/>
<feature type="region of interest" description="Disordered" evidence="1">
    <location>
        <begin position="235"/>
        <end position="332"/>
    </location>
</feature>
<evidence type="ECO:0000256" key="1">
    <source>
        <dbReference type="SAM" id="MobiDB-lite"/>
    </source>
</evidence>
<feature type="compositionally biased region" description="Polar residues" evidence="1">
    <location>
        <begin position="308"/>
        <end position="323"/>
    </location>
</feature>
<proteinExistence type="predicted"/>
<name>A0A1H0IA63_9GAMM</name>
<dbReference type="EMBL" id="FNII01000019">
    <property type="protein sequence ID" value="SDO28246.1"/>
    <property type="molecule type" value="Genomic_DNA"/>
</dbReference>
<evidence type="ECO:0000313" key="3">
    <source>
        <dbReference type="Proteomes" id="UP000199677"/>
    </source>
</evidence>
<evidence type="ECO:0000313" key="2">
    <source>
        <dbReference type="EMBL" id="SDO28246.1"/>
    </source>
</evidence>
<organism evidence="2 3">
    <name type="scientific">Vreelandella arcis</name>
    <dbReference type="NCBI Taxonomy" id="416873"/>
    <lineage>
        <taxon>Bacteria</taxon>
        <taxon>Pseudomonadati</taxon>
        <taxon>Pseudomonadota</taxon>
        <taxon>Gammaproteobacteria</taxon>
        <taxon>Oceanospirillales</taxon>
        <taxon>Halomonadaceae</taxon>
        <taxon>Vreelandella</taxon>
    </lineage>
</organism>
<protein>
    <submittedName>
        <fullName evidence="2">Uncharacterized protein</fullName>
    </submittedName>
</protein>
<keyword evidence="3" id="KW-1185">Reference proteome</keyword>
<reference evidence="3" key="1">
    <citation type="submission" date="2016-10" db="EMBL/GenBank/DDBJ databases">
        <authorList>
            <person name="Varghese N."/>
            <person name="Submissions S."/>
        </authorList>
    </citation>
    <scope>NUCLEOTIDE SEQUENCE [LARGE SCALE GENOMIC DNA]</scope>
    <source>
        <strain evidence="3">CGMCC 1.6494</strain>
    </source>
</reference>